<name>A0A5C7FQL2_9BACI</name>
<evidence type="ECO:0000313" key="3">
    <source>
        <dbReference type="Proteomes" id="UP000321816"/>
    </source>
</evidence>
<dbReference type="Gene3D" id="1.10.1660.10">
    <property type="match status" value="1"/>
</dbReference>
<feature type="compositionally biased region" description="Basic and acidic residues" evidence="1">
    <location>
        <begin position="227"/>
        <end position="238"/>
    </location>
</feature>
<accession>A0A5C7FQL2</accession>
<dbReference type="EMBL" id="CP144914">
    <property type="protein sequence ID" value="WWD79754.1"/>
    <property type="molecule type" value="Genomic_DNA"/>
</dbReference>
<gene>
    <name evidence="2" type="ORF">FTX54_015375</name>
</gene>
<evidence type="ECO:0008006" key="4">
    <source>
        <dbReference type="Google" id="ProtNLM"/>
    </source>
</evidence>
<proteinExistence type="predicted"/>
<organism evidence="2 3">
    <name type="scientific">Alkalicoccus halolimnae</name>
    <dbReference type="NCBI Taxonomy" id="1667239"/>
    <lineage>
        <taxon>Bacteria</taxon>
        <taxon>Bacillati</taxon>
        <taxon>Bacillota</taxon>
        <taxon>Bacilli</taxon>
        <taxon>Bacillales</taxon>
        <taxon>Bacillaceae</taxon>
        <taxon>Alkalicoccus</taxon>
    </lineage>
</organism>
<feature type="compositionally biased region" description="Acidic residues" evidence="1">
    <location>
        <begin position="170"/>
        <end position="192"/>
    </location>
</feature>
<sequence>MTEDRILRTASEVSEMLQLQESTLRKYCIALEEAGHKFMKNKRGHRSFSNDDITIIQRFISAKESPAMTLKKAAFAVVSVHSDNGVTDSVPETVSRSESSELSYTMQEWKQMFLQQQQLTTQLLEKLEEQKEVEQRRMEHEQELMALLREAKEDRALPAAAQEETKPEETASDLEETEAQNEEPDEQEEADTGENATKEESGAEVNVEEQKEEEPVMYAASEETGSEENKQPYEEKKPWWMFWK</sequence>
<evidence type="ECO:0000256" key="1">
    <source>
        <dbReference type="SAM" id="MobiDB-lite"/>
    </source>
</evidence>
<dbReference type="RefSeq" id="WP_147802779.1">
    <property type="nucleotide sequence ID" value="NZ_CP144914.1"/>
</dbReference>
<evidence type="ECO:0000313" key="2">
    <source>
        <dbReference type="EMBL" id="WWD79754.1"/>
    </source>
</evidence>
<protein>
    <recommendedName>
        <fullName evidence="4">MerR family transcriptional regulator</fullName>
    </recommendedName>
</protein>
<dbReference type="OrthoDB" id="2467384at2"/>
<feature type="region of interest" description="Disordered" evidence="1">
    <location>
        <begin position="155"/>
        <end position="244"/>
    </location>
</feature>
<dbReference type="AlphaFoldDB" id="A0A5C7FQL2"/>
<keyword evidence="3" id="KW-1185">Reference proteome</keyword>
<dbReference type="KEGG" id="ahal:FTX54_015375"/>
<reference evidence="2 3" key="1">
    <citation type="submission" date="2024-01" db="EMBL/GenBank/DDBJ databases">
        <title>Complete Genome Sequence of Alkalicoccus halolimnae BZ-SZ-XJ29T, a Moderately Halophilic Bacterium Isolated from a Salt Lake.</title>
        <authorList>
            <person name="Zhao B."/>
        </authorList>
    </citation>
    <scope>NUCLEOTIDE SEQUENCE [LARGE SCALE GENOMIC DNA]</scope>
    <source>
        <strain evidence="2 3">BZ-SZ-XJ29</strain>
    </source>
</reference>
<dbReference type="Proteomes" id="UP000321816">
    <property type="component" value="Chromosome"/>
</dbReference>